<feature type="non-terminal residue" evidence="1">
    <location>
        <position position="1"/>
    </location>
</feature>
<organism evidence="1 2">
    <name type="scientific">Acaulospora colombiana</name>
    <dbReference type="NCBI Taxonomy" id="27376"/>
    <lineage>
        <taxon>Eukaryota</taxon>
        <taxon>Fungi</taxon>
        <taxon>Fungi incertae sedis</taxon>
        <taxon>Mucoromycota</taxon>
        <taxon>Glomeromycotina</taxon>
        <taxon>Glomeromycetes</taxon>
        <taxon>Diversisporales</taxon>
        <taxon>Acaulosporaceae</taxon>
        <taxon>Acaulospora</taxon>
    </lineage>
</organism>
<evidence type="ECO:0000313" key="1">
    <source>
        <dbReference type="EMBL" id="CAG8666971.1"/>
    </source>
</evidence>
<gene>
    <name evidence="1" type="ORF">ACOLOM_LOCUS8801</name>
</gene>
<name>A0ACA9NNT9_9GLOM</name>
<comment type="caution">
    <text evidence="1">The sequence shown here is derived from an EMBL/GenBank/DDBJ whole genome shotgun (WGS) entry which is preliminary data.</text>
</comment>
<accession>A0ACA9NNT9</accession>
<dbReference type="Proteomes" id="UP000789525">
    <property type="component" value="Unassembled WGS sequence"/>
</dbReference>
<keyword evidence="2" id="KW-1185">Reference proteome</keyword>
<dbReference type="EMBL" id="CAJVPT010023738">
    <property type="protein sequence ID" value="CAG8666971.1"/>
    <property type="molecule type" value="Genomic_DNA"/>
</dbReference>
<evidence type="ECO:0000313" key="2">
    <source>
        <dbReference type="Proteomes" id="UP000789525"/>
    </source>
</evidence>
<protein>
    <submittedName>
        <fullName evidence="1">17065_t:CDS:1</fullName>
    </submittedName>
</protein>
<reference evidence="1" key="1">
    <citation type="submission" date="2021-06" db="EMBL/GenBank/DDBJ databases">
        <authorList>
            <person name="Kallberg Y."/>
            <person name="Tangrot J."/>
            <person name="Rosling A."/>
        </authorList>
    </citation>
    <scope>NUCLEOTIDE SEQUENCE</scope>
    <source>
        <strain evidence="1">CL356</strain>
    </source>
</reference>
<proteinExistence type="predicted"/>
<sequence length="125" mass="13953">GSAFFDDQVKYVHDGFSGSAIVKGANPEPDPNVPDRSWCLFALSQHPDVQSRLRQELLEAFPVDNTPEVTVEALNALPYFEAVVRETLRFYPPVEFTARVAEHDDVIPVAKPFEGADGVMRDHIQ</sequence>